<name>A0A1L7JMN0_CLOBO</name>
<proteinExistence type="predicted"/>
<geneLocation type="plasmid" evidence="1">
    <name>pNPD8_2</name>
</geneLocation>
<dbReference type="AlphaFoldDB" id="A0A1L7JMN0"/>
<dbReference type="EMBL" id="CP015706">
    <property type="protein sequence ID" value="APU87030.1"/>
    <property type="molecule type" value="Genomic_DNA"/>
</dbReference>
<reference evidence="1" key="1">
    <citation type="submission" date="2016-05" db="EMBL/GenBank/DDBJ databases">
        <authorList>
            <person name="Lavstsen T."/>
            <person name="Jespersen J.S."/>
        </authorList>
    </citation>
    <scope>NUCLEOTIDE SEQUENCE</scope>
    <source>
        <strain evidence="1">CDC69096</strain>
        <plasmid evidence="1">pNPD8_2</plasmid>
    </source>
</reference>
<protein>
    <submittedName>
        <fullName evidence="1">Uncharacterized protein</fullName>
    </submittedName>
</protein>
<dbReference type="RefSeq" id="WP_155120335.1">
    <property type="nucleotide sequence ID" value="NZ_CP015706.1"/>
</dbReference>
<evidence type="ECO:0000313" key="1">
    <source>
        <dbReference type="EMBL" id="APU87030.1"/>
    </source>
</evidence>
<sequence length="57" mass="6401">MHYGKKSKIKSIVTKFTTDAMESQCKSCCHNKNMMCTRIGTNGTVGVCWMESSEGEY</sequence>
<keyword evidence="1" id="KW-0614">Plasmid</keyword>
<accession>A0A1L7JMN0</accession>
<organism evidence="1">
    <name type="scientific">Clostridium botulinum</name>
    <dbReference type="NCBI Taxonomy" id="1491"/>
    <lineage>
        <taxon>Bacteria</taxon>
        <taxon>Bacillati</taxon>
        <taxon>Bacillota</taxon>
        <taxon>Clostridia</taxon>
        <taxon>Eubacteriales</taxon>
        <taxon>Clostridiaceae</taxon>
        <taxon>Clostridium</taxon>
    </lineage>
</organism>
<gene>
    <name evidence="1" type="ORF">NPD8_3944</name>
</gene>